<comment type="subcellular location">
    <subcellularLocation>
        <location evidence="1 4">Nucleus</location>
    </subcellularLocation>
</comment>
<dbReference type="Pfam" id="PF15612">
    <property type="entry name" value="WHIM1"/>
    <property type="match status" value="1"/>
</dbReference>
<dbReference type="PROSITE" id="PS51136">
    <property type="entry name" value="WAC"/>
    <property type="match status" value="1"/>
</dbReference>
<gene>
    <name evidence="8" type="primary">DDB_G0282237_3</name>
    <name evidence="8" type="ORF">g.71187</name>
</gene>
<feature type="region of interest" description="Disordered" evidence="5">
    <location>
        <begin position="498"/>
        <end position="517"/>
    </location>
</feature>
<dbReference type="InterPro" id="IPR028941">
    <property type="entry name" value="WHIM2_dom"/>
</dbReference>
<evidence type="ECO:0000259" key="7">
    <source>
        <dbReference type="PROSITE" id="PS51136"/>
    </source>
</evidence>
<name>A0A1D1ZJD0_9ARAE</name>
<sequence>MLMRANHMSWFPKLVFLVITEHRRQEMPLYKRTHFHLLKQPEDLDPHELVYQVRFTKEIFRDYQEYLNRLNLYRQRVWTCKATGKANLTYEEALVSERRANEKVQQIPKELVAPILNMVQYSTLRLKDLVYSISTKLQERSFKGAELYAWKEQSVCACRILNILEDDVNIRYEVGWFDKNKKVTSTSIVDSDGLMRKKLPFSRSTLKSFMRESTSRSSPWVIHEKLAKKHGISTEPPGELRNKLSAQNGSCGTKDGHRINGDKKRLLGAVDENNNKKRKKKENGILERLLPLEKKANKEEQKLEEPIRYPIEDLLVKPGPDDPVFTERPIPCREFSVPMDCVGDLLMVWDFCSSFCRLLRLWPYSLDDFEKAICHKDSDLVLIIESHSAMLRVIMKNEGEFFEAVQKKRRKSKITKINWTEFLCDFIEMVNKAELSSYVATIKRGHYGLLDPQVKLGILQELVAESLTTDAVREKLDEYVEQQRALVATKREELRKKREEKYPQAEESGAIANQEAVLQNGKGNLPLSEVERKYAGNQNVPHGGNGKILQANGNHISENGMEHKVANTVKAAKRPRLDGQHGADDVQSSSGIKDGKKTRQSRKDKEKEAEGKNMEERRIGDIERAIEKQFIHTNTLGKDRNYNRYWFFRRDGRLFVECSDSKQWGYYTSKEELDAFMGSLNPKGEREGALKRQLEKYYSRISAALQKRSRDIAQKTLLEESVLRRSTRVRAQPRDSPAMAFLRYINKWKED</sequence>
<dbReference type="PANTHER" id="PTHR15546:SF2">
    <property type="entry name" value="DDT DOMAIN-CONTAINING PROTEIN DDB_G0282237"/>
    <property type="match status" value="1"/>
</dbReference>
<dbReference type="InterPro" id="IPR053271">
    <property type="entry name" value="DDT_domain"/>
</dbReference>
<dbReference type="GO" id="GO:0000785">
    <property type="term" value="C:chromatin"/>
    <property type="evidence" value="ECO:0007669"/>
    <property type="project" value="UniProtKB-ARBA"/>
</dbReference>
<evidence type="ECO:0000259" key="6">
    <source>
        <dbReference type="PROSITE" id="PS50827"/>
    </source>
</evidence>
<feature type="compositionally biased region" description="Basic and acidic residues" evidence="5">
    <location>
        <begin position="575"/>
        <end position="584"/>
    </location>
</feature>
<organism evidence="8">
    <name type="scientific">Anthurium amnicola</name>
    <dbReference type="NCBI Taxonomy" id="1678845"/>
    <lineage>
        <taxon>Eukaryota</taxon>
        <taxon>Viridiplantae</taxon>
        <taxon>Streptophyta</taxon>
        <taxon>Embryophyta</taxon>
        <taxon>Tracheophyta</taxon>
        <taxon>Spermatophyta</taxon>
        <taxon>Magnoliopsida</taxon>
        <taxon>Liliopsida</taxon>
        <taxon>Araceae</taxon>
        <taxon>Pothoideae</taxon>
        <taxon>Potheae</taxon>
        <taxon>Anthurium</taxon>
    </lineage>
</organism>
<dbReference type="Pfam" id="PF15613">
    <property type="entry name" value="WSD"/>
    <property type="match status" value="1"/>
</dbReference>
<evidence type="ECO:0000256" key="2">
    <source>
        <dbReference type="ARBA" id="ARBA00023054"/>
    </source>
</evidence>
<protein>
    <submittedName>
        <fullName evidence="8">DDT domain-containing protein DDB_G0282237</fullName>
    </submittedName>
</protein>
<feature type="compositionally biased region" description="Basic and acidic residues" evidence="5">
    <location>
        <begin position="593"/>
        <end position="615"/>
    </location>
</feature>
<keyword evidence="3 4" id="KW-0539">Nucleus</keyword>
<dbReference type="Pfam" id="PF02791">
    <property type="entry name" value="DDT"/>
    <property type="match status" value="1"/>
</dbReference>
<accession>A0A1D1ZJD0</accession>
<dbReference type="InterPro" id="IPR028942">
    <property type="entry name" value="WHIM1_dom"/>
</dbReference>
<dbReference type="PROSITE" id="PS50827">
    <property type="entry name" value="DDT"/>
    <property type="match status" value="1"/>
</dbReference>
<keyword evidence="2" id="KW-0175">Coiled coil</keyword>
<evidence type="ECO:0000313" key="8">
    <source>
        <dbReference type="EMBL" id="JAT67076.1"/>
    </source>
</evidence>
<feature type="domain" description="WAC" evidence="7">
    <location>
        <begin position="48"/>
        <end position="153"/>
    </location>
</feature>
<feature type="domain" description="DDT" evidence="6">
    <location>
        <begin position="339"/>
        <end position="400"/>
    </location>
</feature>
<proteinExistence type="predicted"/>
<dbReference type="Pfam" id="PF10537">
    <property type="entry name" value="WAC_Acf1_DNA_bd"/>
    <property type="match status" value="1"/>
</dbReference>
<dbReference type="EMBL" id="GDJX01000860">
    <property type="protein sequence ID" value="JAT67076.1"/>
    <property type="molecule type" value="Transcribed_RNA"/>
</dbReference>
<evidence type="ECO:0000256" key="5">
    <source>
        <dbReference type="SAM" id="MobiDB-lite"/>
    </source>
</evidence>
<dbReference type="SMART" id="SM00571">
    <property type="entry name" value="DDT"/>
    <property type="match status" value="1"/>
</dbReference>
<dbReference type="GO" id="GO:0005634">
    <property type="term" value="C:nucleus"/>
    <property type="evidence" value="ECO:0007669"/>
    <property type="project" value="UniProtKB-SubCell"/>
</dbReference>
<dbReference type="PANTHER" id="PTHR15546">
    <property type="entry name" value="BROMODOMAIN ADJACENT TO ZINC FINGER DOMAIN, 2A"/>
    <property type="match status" value="1"/>
</dbReference>
<feature type="region of interest" description="Disordered" evidence="5">
    <location>
        <begin position="574"/>
        <end position="615"/>
    </location>
</feature>
<evidence type="ECO:0000256" key="4">
    <source>
        <dbReference type="PROSITE-ProRule" id="PRU00475"/>
    </source>
</evidence>
<reference evidence="8" key="1">
    <citation type="submission" date="2015-07" db="EMBL/GenBank/DDBJ databases">
        <title>Transcriptome Assembly of Anthurium amnicola.</title>
        <authorList>
            <person name="Suzuki J."/>
        </authorList>
    </citation>
    <scope>NUCLEOTIDE SEQUENCE</scope>
</reference>
<dbReference type="AlphaFoldDB" id="A0A1D1ZJD0"/>
<evidence type="ECO:0000256" key="3">
    <source>
        <dbReference type="ARBA" id="ARBA00023242"/>
    </source>
</evidence>
<dbReference type="InterPro" id="IPR018501">
    <property type="entry name" value="DDT_dom"/>
</dbReference>
<evidence type="ECO:0000256" key="1">
    <source>
        <dbReference type="ARBA" id="ARBA00004123"/>
    </source>
</evidence>
<dbReference type="InterPro" id="IPR013136">
    <property type="entry name" value="WSTF_Acf1_Cbp146"/>
</dbReference>